<sequence>MLLSIPKLLTLAVALASTVTAVPVENQELEKRSGKMIIGYNTVSGKEAKEYKKKGTLTFYPVKDVRYQLGEGVYLAPNKGDLKTKTKGVGGVRHCVIRADKNAMNRVSKAWVPEYHQRKFFLGIFKSKKKHLWGQGEKQIEGYIKNLEGSWDPKKTLRMSWVDYGNGKVHLAIPPGLLNGNGGGLGLTVECKKKKEDLPDEKVNYDNWHENIKGERG</sequence>
<proteinExistence type="predicted"/>
<dbReference type="OrthoDB" id="4540223at2759"/>
<dbReference type="InterPro" id="IPR045564">
    <property type="entry name" value="DUF5910"/>
</dbReference>
<evidence type="ECO:0000313" key="2">
    <source>
        <dbReference type="EMBL" id="PGH18294.1"/>
    </source>
</evidence>
<evidence type="ECO:0000313" key="3">
    <source>
        <dbReference type="Proteomes" id="UP000223968"/>
    </source>
</evidence>
<keyword evidence="3" id="KW-1185">Reference proteome</keyword>
<comment type="caution">
    <text evidence="2">The sequence shown here is derived from an EMBL/GenBank/DDBJ whole genome shotgun (WGS) entry which is preliminary data.</text>
</comment>
<dbReference type="EMBL" id="PDNB01000005">
    <property type="protein sequence ID" value="PGH18294.1"/>
    <property type="molecule type" value="Genomic_DNA"/>
</dbReference>
<protein>
    <recommendedName>
        <fullName evidence="4">Enterotoxin</fullName>
    </recommendedName>
</protein>
<organism evidence="2 3">
    <name type="scientific">Helicocarpus griseus UAMH5409</name>
    <dbReference type="NCBI Taxonomy" id="1447875"/>
    <lineage>
        <taxon>Eukaryota</taxon>
        <taxon>Fungi</taxon>
        <taxon>Dikarya</taxon>
        <taxon>Ascomycota</taxon>
        <taxon>Pezizomycotina</taxon>
        <taxon>Eurotiomycetes</taxon>
        <taxon>Eurotiomycetidae</taxon>
        <taxon>Onygenales</taxon>
        <taxon>Ajellomycetaceae</taxon>
        <taxon>Helicocarpus</taxon>
    </lineage>
</organism>
<dbReference type="Proteomes" id="UP000223968">
    <property type="component" value="Unassembled WGS sequence"/>
</dbReference>
<accession>A0A2B7Y2I7</accession>
<gene>
    <name evidence="2" type="ORF">AJ79_00633</name>
</gene>
<feature type="chain" id="PRO_5012089530" description="Enterotoxin" evidence="1">
    <location>
        <begin position="22"/>
        <end position="217"/>
    </location>
</feature>
<dbReference type="AlphaFoldDB" id="A0A2B7Y2I7"/>
<evidence type="ECO:0008006" key="4">
    <source>
        <dbReference type="Google" id="ProtNLM"/>
    </source>
</evidence>
<evidence type="ECO:0000256" key="1">
    <source>
        <dbReference type="SAM" id="SignalP"/>
    </source>
</evidence>
<name>A0A2B7Y2I7_9EURO</name>
<dbReference type="Pfam" id="PF19287">
    <property type="entry name" value="DUF5910"/>
    <property type="match status" value="1"/>
</dbReference>
<feature type="signal peptide" evidence="1">
    <location>
        <begin position="1"/>
        <end position="21"/>
    </location>
</feature>
<keyword evidence="1" id="KW-0732">Signal</keyword>
<reference evidence="2 3" key="1">
    <citation type="submission" date="2017-10" db="EMBL/GenBank/DDBJ databases">
        <title>Comparative genomics in systemic dimorphic fungi from Ajellomycetaceae.</title>
        <authorList>
            <person name="Munoz J.F."/>
            <person name="Mcewen J.G."/>
            <person name="Clay O.K."/>
            <person name="Cuomo C.A."/>
        </authorList>
    </citation>
    <scope>NUCLEOTIDE SEQUENCE [LARGE SCALE GENOMIC DNA]</scope>
    <source>
        <strain evidence="2 3">UAMH5409</strain>
    </source>
</reference>